<dbReference type="OrthoDB" id="529367at2759"/>
<organism evidence="9 10">
    <name type="scientific">Rhodotorula taiwanensis</name>
    <dbReference type="NCBI Taxonomy" id="741276"/>
    <lineage>
        <taxon>Eukaryota</taxon>
        <taxon>Fungi</taxon>
        <taxon>Dikarya</taxon>
        <taxon>Basidiomycota</taxon>
        <taxon>Pucciniomycotina</taxon>
        <taxon>Microbotryomycetes</taxon>
        <taxon>Sporidiobolales</taxon>
        <taxon>Sporidiobolaceae</taxon>
        <taxon>Rhodotorula</taxon>
    </lineage>
</organism>
<dbReference type="InterPro" id="IPR004254">
    <property type="entry name" value="AdipoR/HlyIII-related"/>
</dbReference>
<comment type="similarity">
    <text evidence="2">Belongs to the ADIPOR family.</text>
</comment>
<evidence type="ECO:0000256" key="6">
    <source>
        <dbReference type="PIRSR" id="PIRSR604254-1"/>
    </source>
</evidence>
<dbReference type="Proteomes" id="UP000237144">
    <property type="component" value="Unassembled WGS sequence"/>
</dbReference>
<dbReference type="EMBL" id="PJQD01000085">
    <property type="protein sequence ID" value="POY71404.1"/>
    <property type="molecule type" value="Genomic_DNA"/>
</dbReference>
<feature type="transmembrane region" description="Helical" evidence="8">
    <location>
        <begin position="212"/>
        <end position="230"/>
    </location>
</feature>
<feature type="transmembrane region" description="Helical" evidence="8">
    <location>
        <begin position="273"/>
        <end position="292"/>
    </location>
</feature>
<dbReference type="AlphaFoldDB" id="A0A2S5B3N8"/>
<evidence type="ECO:0000313" key="9">
    <source>
        <dbReference type="EMBL" id="POY71404.1"/>
    </source>
</evidence>
<feature type="binding site" evidence="6">
    <location>
        <position position="165"/>
    </location>
    <ligand>
        <name>Zn(2+)</name>
        <dbReference type="ChEBI" id="CHEBI:29105"/>
    </ligand>
</feature>
<accession>A0A2S5B3N8</accession>
<dbReference type="GO" id="GO:0038023">
    <property type="term" value="F:signaling receptor activity"/>
    <property type="evidence" value="ECO:0007669"/>
    <property type="project" value="TreeGrafter"/>
</dbReference>
<evidence type="ECO:0000256" key="2">
    <source>
        <dbReference type="ARBA" id="ARBA00007018"/>
    </source>
</evidence>
<keyword evidence="10" id="KW-1185">Reference proteome</keyword>
<evidence type="ECO:0000256" key="1">
    <source>
        <dbReference type="ARBA" id="ARBA00004141"/>
    </source>
</evidence>
<dbReference type="PANTHER" id="PTHR20855">
    <property type="entry name" value="ADIPOR/PROGESTIN RECEPTOR-RELATED"/>
    <property type="match status" value="1"/>
</dbReference>
<feature type="binding site" evidence="6">
    <location>
        <position position="315"/>
    </location>
    <ligand>
        <name>Zn(2+)</name>
        <dbReference type="ChEBI" id="CHEBI:29105"/>
    </ligand>
</feature>
<feature type="region of interest" description="Disordered" evidence="7">
    <location>
        <begin position="9"/>
        <end position="38"/>
    </location>
</feature>
<feature type="transmembrane region" description="Helical" evidence="8">
    <location>
        <begin position="85"/>
        <end position="106"/>
    </location>
</feature>
<proteinExistence type="inferred from homology"/>
<feature type="transmembrane region" description="Helical" evidence="8">
    <location>
        <begin position="181"/>
        <end position="200"/>
    </location>
</feature>
<dbReference type="Pfam" id="PF03006">
    <property type="entry name" value="HlyIII"/>
    <property type="match status" value="1"/>
</dbReference>
<dbReference type="PANTHER" id="PTHR20855:SF52">
    <property type="entry name" value="ADIPONECTIN RECEPTOR PROTEIN"/>
    <property type="match status" value="1"/>
</dbReference>
<name>A0A2S5B3N8_9BASI</name>
<dbReference type="GO" id="GO:0046872">
    <property type="term" value="F:metal ion binding"/>
    <property type="evidence" value="ECO:0007669"/>
    <property type="project" value="UniProtKB-KW"/>
</dbReference>
<evidence type="ECO:0000256" key="8">
    <source>
        <dbReference type="SAM" id="Phobius"/>
    </source>
</evidence>
<dbReference type="GO" id="GO:0006882">
    <property type="term" value="P:intracellular zinc ion homeostasis"/>
    <property type="evidence" value="ECO:0007669"/>
    <property type="project" value="TreeGrafter"/>
</dbReference>
<feature type="binding site" evidence="6">
    <location>
        <position position="311"/>
    </location>
    <ligand>
        <name>Zn(2+)</name>
        <dbReference type="ChEBI" id="CHEBI:29105"/>
    </ligand>
</feature>
<comment type="caution">
    <text evidence="9">The sequence shown here is derived from an EMBL/GenBank/DDBJ whole genome shotgun (WGS) entry which is preliminary data.</text>
</comment>
<keyword evidence="4 8" id="KW-1133">Transmembrane helix</keyword>
<evidence type="ECO:0000256" key="5">
    <source>
        <dbReference type="ARBA" id="ARBA00023136"/>
    </source>
</evidence>
<keyword evidence="5 8" id="KW-0472">Membrane</keyword>
<sequence length="353" mass="39235">MLAILSATLPHLSPPSPPNMAAPRSPRPPAKRVQVAAEPPKRLLRHDELPDWMKDNHWIVRGYRPLNRSYRACLRTILQGHNETVNIWTHLLGSSAAVLTAAYLLLDLSPSSITSGRQGWRAPFAGIPYPFPHPAQPSVTWFDTVGFAAFLLSAAICLGFSASYHTLIAHSQAVAIRWNRLDYVGIVVLISGTFVPLVHYGFYCDKHLRNTYIALIYTFAAATTATVVAPHARTPEYRRFRTYVFIALGLSAVFPVGHAIVRYGLADASTRISLAWLATGGALYIAGALLYAERCPERFSPGTFDFLFSSHQIFHILILLAAWAHWSAIAEGFRYWHGERGGVCPVQRRRRAP</sequence>
<comment type="subcellular location">
    <subcellularLocation>
        <location evidence="1">Membrane</location>
        <topology evidence="1">Multi-pass membrane protein</topology>
    </subcellularLocation>
</comment>
<feature type="transmembrane region" description="Helical" evidence="8">
    <location>
        <begin position="242"/>
        <end position="261"/>
    </location>
</feature>
<protein>
    <submittedName>
        <fullName evidence="9">Uncharacterized protein</fullName>
    </submittedName>
</protein>
<evidence type="ECO:0000256" key="3">
    <source>
        <dbReference type="ARBA" id="ARBA00022692"/>
    </source>
</evidence>
<dbReference type="STRING" id="741276.A0A2S5B3N8"/>
<feature type="compositionally biased region" description="Pro residues" evidence="7">
    <location>
        <begin position="12"/>
        <end position="28"/>
    </location>
</feature>
<evidence type="ECO:0000313" key="10">
    <source>
        <dbReference type="Proteomes" id="UP000237144"/>
    </source>
</evidence>
<dbReference type="GO" id="GO:0016020">
    <property type="term" value="C:membrane"/>
    <property type="evidence" value="ECO:0007669"/>
    <property type="project" value="UniProtKB-SubCell"/>
</dbReference>
<reference evidence="9 10" key="1">
    <citation type="journal article" date="2018" name="Front. Microbiol.">
        <title>Prospects for Fungal Bioremediation of Acidic Radioactive Waste Sites: Characterization and Genome Sequence of Rhodotorula taiwanensis MD1149.</title>
        <authorList>
            <person name="Tkavc R."/>
            <person name="Matrosova V.Y."/>
            <person name="Grichenko O.E."/>
            <person name="Gostincar C."/>
            <person name="Volpe R.P."/>
            <person name="Klimenkova P."/>
            <person name="Gaidamakova E.K."/>
            <person name="Zhou C.E."/>
            <person name="Stewart B.J."/>
            <person name="Lyman M.G."/>
            <person name="Malfatti S.A."/>
            <person name="Rubinfeld B."/>
            <person name="Courtot M."/>
            <person name="Singh J."/>
            <person name="Dalgard C.L."/>
            <person name="Hamilton T."/>
            <person name="Frey K.G."/>
            <person name="Gunde-Cimerman N."/>
            <person name="Dugan L."/>
            <person name="Daly M.J."/>
        </authorList>
    </citation>
    <scope>NUCLEOTIDE SEQUENCE [LARGE SCALE GENOMIC DNA]</scope>
    <source>
        <strain evidence="9 10">MD1149</strain>
    </source>
</reference>
<keyword evidence="6" id="KW-0479">Metal-binding</keyword>
<evidence type="ECO:0000256" key="4">
    <source>
        <dbReference type="ARBA" id="ARBA00022989"/>
    </source>
</evidence>
<feature type="transmembrane region" description="Helical" evidence="8">
    <location>
        <begin position="147"/>
        <end position="169"/>
    </location>
</feature>
<evidence type="ECO:0000256" key="7">
    <source>
        <dbReference type="SAM" id="MobiDB-lite"/>
    </source>
</evidence>
<keyword evidence="3 8" id="KW-0812">Transmembrane</keyword>
<feature type="transmembrane region" description="Helical" evidence="8">
    <location>
        <begin position="304"/>
        <end position="326"/>
    </location>
</feature>
<keyword evidence="6" id="KW-0862">Zinc</keyword>
<gene>
    <name evidence="9" type="ORF">BMF94_5716</name>
</gene>